<evidence type="ECO:0000256" key="6">
    <source>
        <dbReference type="ARBA" id="ARBA00024195"/>
    </source>
</evidence>
<evidence type="ECO:0000256" key="2">
    <source>
        <dbReference type="ARBA" id="ARBA00022525"/>
    </source>
</evidence>
<dbReference type="GO" id="GO:0006508">
    <property type="term" value="P:proteolysis"/>
    <property type="evidence" value="ECO:0007669"/>
    <property type="project" value="UniProtKB-KW"/>
</dbReference>
<dbReference type="InterPro" id="IPR001314">
    <property type="entry name" value="Peptidase_S1A"/>
</dbReference>
<keyword evidence="7" id="KW-0720">Serine protease</keyword>
<dbReference type="FunFam" id="2.40.10.10:FF:000054">
    <property type="entry name" value="Complement C1r subcomponent"/>
    <property type="match status" value="1"/>
</dbReference>
<dbReference type="EMBL" id="CAIIXF020000005">
    <property type="protein sequence ID" value="CAH1783080.1"/>
    <property type="molecule type" value="Genomic_DNA"/>
</dbReference>
<feature type="domain" description="Peptidase S1" evidence="9">
    <location>
        <begin position="259"/>
        <end position="488"/>
    </location>
</feature>
<name>A0A8S4NMJ8_OWEFU</name>
<dbReference type="PRINTS" id="PR00722">
    <property type="entry name" value="CHYMOTRYPSIN"/>
</dbReference>
<dbReference type="CDD" id="cd00190">
    <property type="entry name" value="Tryp_SPc"/>
    <property type="match status" value="1"/>
</dbReference>
<dbReference type="InterPro" id="IPR001254">
    <property type="entry name" value="Trypsin_dom"/>
</dbReference>
<evidence type="ECO:0000256" key="8">
    <source>
        <dbReference type="SAM" id="SignalP"/>
    </source>
</evidence>
<dbReference type="Gene3D" id="2.40.10.10">
    <property type="entry name" value="Trypsin-like serine proteases"/>
    <property type="match status" value="1"/>
</dbReference>
<keyword evidence="2" id="KW-0964">Secreted</keyword>
<evidence type="ECO:0000256" key="5">
    <source>
        <dbReference type="ARBA" id="ARBA00023180"/>
    </source>
</evidence>
<evidence type="ECO:0000313" key="11">
    <source>
        <dbReference type="Proteomes" id="UP000749559"/>
    </source>
</evidence>
<dbReference type="InterPro" id="IPR043504">
    <property type="entry name" value="Peptidase_S1_PA_chymotrypsin"/>
</dbReference>
<sequence length="488" mass="54450">MDFRITITLSLCLVGLLYGRKPRGGFCGGTSLLKYKNVNCGKRVKCPNTFKCIKGECCQYKDVPQCTPEINSATKAPWPCKGGGSKACSPGYKCFQVSTNVFSVCCLDFTCVDKSGYSHNWYDEPWTSNEDRCNKCSCLKDGRVKCTNKDSCKKCTTPYGIKKVPYQYWEDRCKHCSCISNMYTSCTTACERGLKDKPSGYTPCDTNSCGKQVAVQQCHSAVGMDGKHCFGHSVDIKPCNAQECTGRPGKRLTETMDIIIGGREVKPAHNFPWMVLISSRGCGATLISPRHILTAAHCVDKTRRITLQTGKHDKTRREPSEQTREVKRNNLIKHKDYNGLDNDIAVIIVDPPIELNNYTQPILLPTSPVFNNKTLKRIQCHIAGWGKRHLNDWQGSNVLQHVTVKKEECRLSKKDLKDLSDNMFCASKEGKDTCFGDSGGPLMCRDRTTETWTQYGIASWGPAKSCGEGSGVYTKVTNYLDWINTIIS</sequence>
<accession>A0A8S4NMJ8</accession>
<evidence type="ECO:0000313" key="10">
    <source>
        <dbReference type="EMBL" id="CAH1783080.1"/>
    </source>
</evidence>
<dbReference type="PROSITE" id="PS50240">
    <property type="entry name" value="TRYPSIN_DOM"/>
    <property type="match status" value="1"/>
</dbReference>
<dbReference type="Pfam" id="PF00089">
    <property type="entry name" value="Trypsin"/>
    <property type="match status" value="1"/>
</dbReference>
<feature type="signal peptide" evidence="8">
    <location>
        <begin position="1"/>
        <end position="19"/>
    </location>
</feature>
<evidence type="ECO:0000256" key="1">
    <source>
        <dbReference type="ARBA" id="ARBA00004613"/>
    </source>
</evidence>
<dbReference type="OrthoDB" id="6380398at2759"/>
<comment type="similarity">
    <text evidence="6">Belongs to the peptidase S1 family. CLIP subfamily.</text>
</comment>
<keyword evidence="5" id="KW-0325">Glycoprotein</keyword>
<feature type="chain" id="PRO_5035834127" description="Peptidase S1 domain-containing protein" evidence="8">
    <location>
        <begin position="20"/>
        <end position="488"/>
    </location>
</feature>
<dbReference type="InterPro" id="IPR009003">
    <property type="entry name" value="Peptidase_S1_PA"/>
</dbReference>
<dbReference type="Proteomes" id="UP000749559">
    <property type="component" value="Unassembled WGS sequence"/>
</dbReference>
<reference evidence="10" key="1">
    <citation type="submission" date="2022-03" db="EMBL/GenBank/DDBJ databases">
        <authorList>
            <person name="Martin C."/>
        </authorList>
    </citation>
    <scope>NUCLEOTIDE SEQUENCE</scope>
</reference>
<gene>
    <name evidence="10" type="ORF">OFUS_LOCUS9450</name>
</gene>
<dbReference type="InterPro" id="IPR051487">
    <property type="entry name" value="Ser/Thr_Proteases_Immune/Dev"/>
</dbReference>
<keyword evidence="4" id="KW-1015">Disulfide bond</keyword>
<dbReference type="GO" id="GO:0004252">
    <property type="term" value="F:serine-type endopeptidase activity"/>
    <property type="evidence" value="ECO:0007669"/>
    <property type="project" value="InterPro"/>
</dbReference>
<keyword evidence="11" id="KW-1185">Reference proteome</keyword>
<dbReference type="SMART" id="SM00020">
    <property type="entry name" value="Tryp_SPc"/>
    <property type="match status" value="1"/>
</dbReference>
<dbReference type="AlphaFoldDB" id="A0A8S4NMJ8"/>
<evidence type="ECO:0000259" key="9">
    <source>
        <dbReference type="PROSITE" id="PS50240"/>
    </source>
</evidence>
<dbReference type="GO" id="GO:0005576">
    <property type="term" value="C:extracellular region"/>
    <property type="evidence" value="ECO:0007669"/>
    <property type="project" value="UniProtKB-SubCell"/>
</dbReference>
<dbReference type="PANTHER" id="PTHR24256">
    <property type="entry name" value="TRYPTASE-RELATED"/>
    <property type="match status" value="1"/>
</dbReference>
<dbReference type="InterPro" id="IPR018114">
    <property type="entry name" value="TRYPSIN_HIS"/>
</dbReference>
<evidence type="ECO:0000256" key="3">
    <source>
        <dbReference type="ARBA" id="ARBA00022729"/>
    </source>
</evidence>
<dbReference type="SUPFAM" id="SSF50494">
    <property type="entry name" value="Trypsin-like serine proteases"/>
    <property type="match status" value="1"/>
</dbReference>
<comment type="subcellular location">
    <subcellularLocation>
        <location evidence="1">Secreted</location>
    </subcellularLocation>
</comment>
<dbReference type="FunFam" id="2.40.10.10:FF:000068">
    <property type="entry name" value="transmembrane protease serine 2"/>
    <property type="match status" value="1"/>
</dbReference>
<comment type="caution">
    <text evidence="10">The sequence shown here is derived from an EMBL/GenBank/DDBJ whole genome shotgun (WGS) entry which is preliminary data.</text>
</comment>
<proteinExistence type="inferred from homology"/>
<feature type="non-terminal residue" evidence="10">
    <location>
        <position position="1"/>
    </location>
</feature>
<evidence type="ECO:0000256" key="4">
    <source>
        <dbReference type="ARBA" id="ARBA00023157"/>
    </source>
</evidence>
<evidence type="ECO:0000256" key="7">
    <source>
        <dbReference type="RuleBase" id="RU363034"/>
    </source>
</evidence>
<keyword evidence="7" id="KW-0645">Protease</keyword>
<organism evidence="10 11">
    <name type="scientific">Owenia fusiformis</name>
    <name type="common">Polychaete worm</name>
    <dbReference type="NCBI Taxonomy" id="6347"/>
    <lineage>
        <taxon>Eukaryota</taxon>
        <taxon>Metazoa</taxon>
        <taxon>Spiralia</taxon>
        <taxon>Lophotrochozoa</taxon>
        <taxon>Annelida</taxon>
        <taxon>Polychaeta</taxon>
        <taxon>Sedentaria</taxon>
        <taxon>Canalipalpata</taxon>
        <taxon>Sabellida</taxon>
        <taxon>Oweniida</taxon>
        <taxon>Oweniidae</taxon>
        <taxon>Owenia</taxon>
    </lineage>
</organism>
<dbReference type="InterPro" id="IPR033116">
    <property type="entry name" value="TRYPSIN_SER"/>
</dbReference>
<keyword evidence="3 8" id="KW-0732">Signal</keyword>
<protein>
    <recommendedName>
        <fullName evidence="9">Peptidase S1 domain-containing protein</fullName>
    </recommendedName>
</protein>
<dbReference type="PROSITE" id="PS00135">
    <property type="entry name" value="TRYPSIN_SER"/>
    <property type="match status" value="1"/>
</dbReference>
<dbReference type="PROSITE" id="PS00134">
    <property type="entry name" value="TRYPSIN_HIS"/>
    <property type="match status" value="1"/>
</dbReference>
<keyword evidence="7" id="KW-0378">Hydrolase</keyword>